<accession>A0ABV6L3J0</accession>
<dbReference type="InterPro" id="IPR009045">
    <property type="entry name" value="Zn_M74/Hedgehog-like"/>
</dbReference>
<sequence>MSNFFKDVIMKDSRLNSVECISDPNLLEPVTRQLVFDIIAAAKSQGINLMIFETYRSQARQKHLFDTGKSKLEKVGVHHYGLACDIVLNVHGNPSWDSDFAFLGKLAHSHKMIWGGDWGTPNQHHSFIDADHVQRCRIKRQDALFGGTWYPDDAYNPYTDV</sequence>
<dbReference type="RefSeq" id="WP_377021877.1">
    <property type="nucleotide sequence ID" value="NZ_JBHLTS010000018.1"/>
</dbReference>
<protein>
    <submittedName>
        <fullName evidence="1">M15 family metallopeptidase</fullName>
    </submittedName>
</protein>
<dbReference type="SUPFAM" id="SSF55166">
    <property type="entry name" value="Hedgehog/DD-peptidase"/>
    <property type="match status" value="1"/>
</dbReference>
<dbReference type="EMBL" id="JBHLTS010000018">
    <property type="protein sequence ID" value="MFC0514021.1"/>
    <property type="molecule type" value="Genomic_DNA"/>
</dbReference>
<dbReference type="CDD" id="cd14845">
    <property type="entry name" value="L-Ala-D-Glu_peptidase_like"/>
    <property type="match status" value="1"/>
</dbReference>
<dbReference type="Gene3D" id="3.30.1380.10">
    <property type="match status" value="1"/>
</dbReference>
<proteinExistence type="predicted"/>
<organism evidence="1 2">
    <name type="scientific">Mucilaginibacter angelicae</name>
    <dbReference type="NCBI Taxonomy" id="869718"/>
    <lineage>
        <taxon>Bacteria</taxon>
        <taxon>Pseudomonadati</taxon>
        <taxon>Bacteroidota</taxon>
        <taxon>Sphingobacteriia</taxon>
        <taxon>Sphingobacteriales</taxon>
        <taxon>Sphingobacteriaceae</taxon>
        <taxon>Mucilaginibacter</taxon>
    </lineage>
</organism>
<comment type="caution">
    <text evidence="1">The sequence shown here is derived from an EMBL/GenBank/DDBJ whole genome shotgun (WGS) entry which is preliminary data.</text>
</comment>
<keyword evidence="2" id="KW-1185">Reference proteome</keyword>
<evidence type="ECO:0000313" key="1">
    <source>
        <dbReference type="EMBL" id="MFC0514021.1"/>
    </source>
</evidence>
<evidence type="ECO:0000313" key="2">
    <source>
        <dbReference type="Proteomes" id="UP001589828"/>
    </source>
</evidence>
<gene>
    <name evidence="1" type="ORF">ACFFGT_07425</name>
</gene>
<dbReference type="Proteomes" id="UP001589828">
    <property type="component" value="Unassembled WGS sequence"/>
</dbReference>
<name>A0ABV6L3J0_9SPHI</name>
<reference evidence="1 2" key="1">
    <citation type="submission" date="2024-09" db="EMBL/GenBank/DDBJ databases">
        <authorList>
            <person name="Sun Q."/>
            <person name="Mori K."/>
        </authorList>
    </citation>
    <scope>NUCLEOTIDE SEQUENCE [LARGE SCALE GENOMIC DNA]</scope>
    <source>
        <strain evidence="1 2">NCAIM B.02415</strain>
    </source>
</reference>